<comment type="similarity">
    <text evidence="1">Belongs to the RelE toxin family.</text>
</comment>
<proteinExistence type="inferred from homology"/>
<organism evidence="3">
    <name type="scientific">uncultured prokaryote</name>
    <dbReference type="NCBI Taxonomy" id="198431"/>
    <lineage>
        <taxon>unclassified sequences</taxon>
        <taxon>environmental samples</taxon>
    </lineage>
</organism>
<keyword evidence="2" id="KW-1277">Toxin-antitoxin system</keyword>
<geneLocation type="plasmid" evidence="3">
    <name>pRGRH0347</name>
</geneLocation>
<evidence type="ECO:0008006" key="4">
    <source>
        <dbReference type="Google" id="ProtNLM"/>
    </source>
</evidence>
<keyword evidence="3" id="KW-0614">Plasmid</keyword>
<dbReference type="EMBL" id="LN853014">
    <property type="protein sequence ID" value="CRY94762.1"/>
    <property type="molecule type" value="Genomic_DNA"/>
</dbReference>
<dbReference type="InterPro" id="IPR051803">
    <property type="entry name" value="TA_system_RelE-like_toxin"/>
</dbReference>
<dbReference type="Gene3D" id="3.30.2310.20">
    <property type="entry name" value="RelE-like"/>
    <property type="match status" value="1"/>
</dbReference>
<dbReference type="Pfam" id="PF05016">
    <property type="entry name" value="ParE_toxin"/>
    <property type="match status" value="1"/>
</dbReference>
<dbReference type="InterPro" id="IPR007712">
    <property type="entry name" value="RelE/ParE_toxin"/>
</dbReference>
<dbReference type="InterPro" id="IPR035093">
    <property type="entry name" value="RelE/ParE_toxin_dom_sf"/>
</dbReference>
<reference evidence="3" key="2">
    <citation type="submission" date="2015-07" db="EMBL/GenBank/DDBJ databases">
        <title>Plasmids, circular viruses and viroids from rat gut.</title>
        <authorList>
            <person name="Jorgensen T.J."/>
            <person name="Hansen M.A."/>
            <person name="Xu Z."/>
            <person name="Tabak M.A."/>
            <person name="Sorensen S.J."/>
            <person name="Hansen L.H."/>
        </authorList>
    </citation>
    <scope>NUCLEOTIDE SEQUENCE</scope>
    <source>
        <plasmid evidence="3">pRGRH0347</plasmid>
    </source>
</reference>
<evidence type="ECO:0000256" key="2">
    <source>
        <dbReference type="ARBA" id="ARBA00022649"/>
    </source>
</evidence>
<accession>A0A0H5QFB7</accession>
<name>A0A0H5QFB7_9ZZZZ</name>
<protein>
    <recommendedName>
        <fullName evidence="4">Plasmid stabilization system</fullName>
    </recommendedName>
</protein>
<evidence type="ECO:0000313" key="3">
    <source>
        <dbReference type="EMBL" id="CRY94762.1"/>
    </source>
</evidence>
<sequence>MPQVILSPAALRDLKRLREFLHSKSPVVAQRAAQTIRSALAQLGQQPAMGRPIEGLPEVFREWVIPFGDSGYLARYRLEGETVVILALRHQREAGFI</sequence>
<dbReference type="AlphaFoldDB" id="A0A0H5QFB7"/>
<reference evidence="3" key="1">
    <citation type="submission" date="2015-06" db="EMBL/GenBank/DDBJ databases">
        <authorList>
            <person name="Joergensen T."/>
        </authorList>
    </citation>
    <scope>NUCLEOTIDE SEQUENCE</scope>
    <source>
        <plasmid evidence="3">pRGRH0347</plasmid>
    </source>
</reference>
<dbReference type="PANTHER" id="PTHR33755">
    <property type="entry name" value="TOXIN PARE1-RELATED"/>
    <property type="match status" value="1"/>
</dbReference>
<dbReference type="PANTHER" id="PTHR33755:SF7">
    <property type="entry name" value="TOXIN MODULE OF TOXIN-ANTITOXIN SYSTEM RELE_STBE FAMILY"/>
    <property type="match status" value="1"/>
</dbReference>
<evidence type="ECO:0000256" key="1">
    <source>
        <dbReference type="ARBA" id="ARBA00006226"/>
    </source>
</evidence>